<evidence type="ECO:0000313" key="1">
    <source>
        <dbReference type="EMBL" id="KAK1138418.1"/>
    </source>
</evidence>
<keyword evidence="2" id="KW-1185">Reference proteome</keyword>
<reference evidence="1 2" key="1">
    <citation type="journal article" date="2023" name="ACS Omega">
        <title>Identification of the Neoaspergillic Acid Biosynthesis Gene Cluster by Establishing an In Vitro CRISPR-Ribonucleoprotein Genetic System in Aspergillus melleus.</title>
        <authorList>
            <person name="Yuan B."/>
            <person name="Grau M.F."/>
            <person name="Murata R.M."/>
            <person name="Torok T."/>
            <person name="Venkateswaran K."/>
            <person name="Stajich J.E."/>
            <person name="Wang C.C.C."/>
        </authorList>
    </citation>
    <scope>NUCLEOTIDE SEQUENCE [LARGE SCALE GENOMIC DNA]</scope>
    <source>
        <strain evidence="1 2">IMV 1140</strain>
    </source>
</reference>
<sequence length="479" mass="54429">MPLGSYVHLREPPQWGVTKISNIPYSITKQEIVQFVGRQARLLSSDKGCPIHIIMERSTAKTMDCYVEFESTTNAEETVNRINRVYETGRPPRLGNRHVDVELSNQDALLKDLFPRAKCVVWENGLPIAMSNTDPCSTGFAGFLTSEEIVGAIRHAEIPHRHRETQAHILDCFYQSPFCAKCPQRTYESTVSTLYKFPWYAIKLYTVHERNQLFELINRHILSLVSRMKRANTIGLDNRLLRELLYAGLNCPAFNERQKYTLCINSEDMSEIVRFPEAGKWHPFDSLVRIPFFSSMTNLYYSQLISRGTLPDEEVPGLPNNFPFDNMDLYSQAPYGPIWFEWEAETAKDMPWEDAVRQEMIILCNLVLSGWMAGEKKQVFASNAQPFCSDNRAVQTNDSLRSTSTSQSSALADSTSRADIFATPARRASMAANNDSPFANSASWNQRFLLNPSAKARGSFQGHRITQSTPTCFPTSEQK</sequence>
<protein>
    <submittedName>
        <fullName evidence="1">Uncharacterized protein</fullName>
    </submittedName>
</protein>
<proteinExistence type="predicted"/>
<accession>A0ACC3ALS1</accession>
<dbReference type="Proteomes" id="UP001177260">
    <property type="component" value="Unassembled WGS sequence"/>
</dbReference>
<organism evidence="1 2">
    <name type="scientific">Aspergillus melleus</name>
    <dbReference type="NCBI Taxonomy" id="138277"/>
    <lineage>
        <taxon>Eukaryota</taxon>
        <taxon>Fungi</taxon>
        <taxon>Dikarya</taxon>
        <taxon>Ascomycota</taxon>
        <taxon>Pezizomycotina</taxon>
        <taxon>Eurotiomycetes</taxon>
        <taxon>Eurotiomycetidae</taxon>
        <taxon>Eurotiales</taxon>
        <taxon>Aspergillaceae</taxon>
        <taxon>Aspergillus</taxon>
        <taxon>Aspergillus subgen. Circumdati</taxon>
    </lineage>
</organism>
<name>A0ACC3ALS1_9EURO</name>
<dbReference type="EMBL" id="JAOPJF010000151">
    <property type="protein sequence ID" value="KAK1138418.1"/>
    <property type="molecule type" value="Genomic_DNA"/>
</dbReference>
<gene>
    <name evidence="1" type="ORF">N8T08_002614</name>
</gene>
<evidence type="ECO:0000313" key="2">
    <source>
        <dbReference type="Proteomes" id="UP001177260"/>
    </source>
</evidence>
<comment type="caution">
    <text evidence="1">The sequence shown here is derived from an EMBL/GenBank/DDBJ whole genome shotgun (WGS) entry which is preliminary data.</text>
</comment>